<dbReference type="Gene3D" id="3.40.50.300">
    <property type="entry name" value="P-loop containing nucleotide triphosphate hydrolases"/>
    <property type="match status" value="1"/>
</dbReference>
<dbReference type="SMART" id="SM00174">
    <property type="entry name" value="RHO"/>
    <property type="match status" value="1"/>
</dbReference>
<dbReference type="GO" id="GO:0003924">
    <property type="term" value="F:GTPase activity"/>
    <property type="evidence" value="ECO:0007669"/>
    <property type="project" value="InterPro"/>
</dbReference>
<dbReference type="InterPro" id="IPR027417">
    <property type="entry name" value="P-loop_NTPase"/>
</dbReference>
<protein>
    <recommendedName>
        <fullName evidence="6">RAB44, member RAS oncogene family</fullName>
    </recommendedName>
</protein>
<dbReference type="PROSITE" id="PS51421">
    <property type="entry name" value="RAS"/>
    <property type="match status" value="1"/>
</dbReference>
<dbReference type="CDD" id="cd00154">
    <property type="entry name" value="Rab"/>
    <property type="match status" value="1"/>
</dbReference>
<dbReference type="SMART" id="SM00173">
    <property type="entry name" value="RAS"/>
    <property type="match status" value="1"/>
</dbReference>
<dbReference type="Proteomes" id="UP000261620">
    <property type="component" value="Unplaced"/>
</dbReference>
<evidence type="ECO:0000256" key="3">
    <source>
        <dbReference type="ARBA" id="ARBA00023288"/>
    </source>
</evidence>
<accession>A0A3Q4C0Q0</accession>
<dbReference type="PANTHER" id="PTHR47977">
    <property type="entry name" value="RAS-RELATED PROTEIN RAB"/>
    <property type="match status" value="1"/>
</dbReference>
<keyword evidence="3" id="KW-0449">Lipoprotein</keyword>
<evidence type="ECO:0008006" key="6">
    <source>
        <dbReference type="Google" id="ProtNLM"/>
    </source>
</evidence>
<keyword evidence="1" id="KW-0547">Nucleotide-binding</keyword>
<keyword evidence="5" id="KW-1185">Reference proteome</keyword>
<keyword evidence="2" id="KW-0342">GTP-binding</keyword>
<dbReference type="InterPro" id="IPR001806">
    <property type="entry name" value="Small_GTPase"/>
</dbReference>
<evidence type="ECO:0000313" key="4">
    <source>
        <dbReference type="Ensembl" id="ENSMMOP00000028732.1"/>
    </source>
</evidence>
<dbReference type="Ensembl" id="ENSMMOT00000029217.1">
    <property type="protein sequence ID" value="ENSMMOP00000028732.1"/>
    <property type="gene ID" value="ENSMMOG00000021673.1"/>
</dbReference>
<evidence type="ECO:0000313" key="5">
    <source>
        <dbReference type="Proteomes" id="UP000261620"/>
    </source>
</evidence>
<name>A0A3Q4C0Q0_MOLML</name>
<dbReference type="STRING" id="94237.ENSMMOP00000028732"/>
<dbReference type="GO" id="GO:0005525">
    <property type="term" value="F:GTP binding"/>
    <property type="evidence" value="ECO:0007669"/>
    <property type="project" value="UniProtKB-KW"/>
</dbReference>
<dbReference type="PROSITE" id="PS51419">
    <property type="entry name" value="RAB"/>
    <property type="match status" value="1"/>
</dbReference>
<dbReference type="SUPFAM" id="SSF52540">
    <property type="entry name" value="P-loop containing nucleoside triphosphate hydrolases"/>
    <property type="match status" value="1"/>
</dbReference>
<dbReference type="PROSITE" id="PS51420">
    <property type="entry name" value="RHO"/>
    <property type="match status" value="1"/>
</dbReference>
<evidence type="ECO:0000256" key="1">
    <source>
        <dbReference type="ARBA" id="ARBA00022741"/>
    </source>
</evidence>
<reference evidence="4" key="2">
    <citation type="submission" date="2025-09" db="UniProtKB">
        <authorList>
            <consortium name="Ensembl"/>
        </authorList>
    </citation>
    <scope>IDENTIFICATION</scope>
</reference>
<dbReference type="SMART" id="SM00176">
    <property type="entry name" value="RAN"/>
    <property type="match status" value="1"/>
</dbReference>
<dbReference type="AlphaFoldDB" id="A0A3Q4C0Q0"/>
<organism evidence="4 5">
    <name type="scientific">Mola mola</name>
    <name type="common">Ocean sunfish</name>
    <name type="synonym">Tetraodon mola</name>
    <dbReference type="NCBI Taxonomy" id="94237"/>
    <lineage>
        <taxon>Eukaryota</taxon>
        <taxon>Metazoa</taxon>
        <taxon>Chordata</taxon>
        <taxon>Craniata</taxon>
        <taxon>Vertebrata</taxon>
        <taxon>Euteleostomi</taxon>
        <taxon>Actinopterygii</taxon>
        <taxon>Neopterygii</taxon>
        <taxon>Teleostei</taxon>
        <taxon>Neoteleostei</taxon>
        <taxon>Acanthomorphata</taxon>
        <taxon>Eupercaria</taxon>
        <taxon>Tetraodontiformes</taxon>
        <taxon>Molidae</taxon>
        <taxon>Mola</taxon>
    </lineage>
</organism>
<dbReference type="FunFam" id="3.40.50.300:FF:001129">
    <property type="entry name" value="ras-related protein Rab-44 isoform X2"/>
    <property type="match status" value="1"/>
</dbReference>
<dbReference type="InterPro" id="IPR005225">
    <property type="entry name" value="Small_GTP-bd"/>
</dbReference>
<dbReference type="SMART" id="SM00175">
    <property type="entry name" value="RAB"/>
    <property type="match status" value="1"/>
</dbReference>
<proteinExistence type="predicted"/>
<dbReference type="PRINTS" id="PR00449">
    <property type="entry name" value="RASTRNSFRMNG"/>
</dbReference>
<evidence type="ECO:0000256" key="2">
    <source>
        <dbReference type="ARBA" id="ARBA00023134"/>
    </source>
</evidence>
<reference evidence="4" key="1">
    <citation type="submission" date="2025-08" db="UniProtKB">
        <authorList>
            <consortium name="Ensembl"/>
        </authorList>
    </citation>
    <scope>IDENTIFICATION</scope>
</reference>
<dbReference type="NCBIfam" id="TIGR00231">
    <property type="entry name" value="small_GTP"/>
    <property type="match status" value="1"/>
</dbReference>
<sequence>MEVATNLNDINETVRAKDSDCEQRQEKVFLCETVEYSHTGESQSKPLSHQTCEEHPVTHCQVIETEHQLSPSNFPAMPSMSPKHDIMSETASGGRRRKLGSHRNRGASVFISAGSFRGEGLRSNRYNVLMVGDSSVGKTSFMKQAQSGMFSLDLPSSVGLDSCMWTVMVDGQQVVLQLWDTAGQERFHSITRQIFHKAHAFLLMYDITSSRSFTAVSYWANCIQEEAAENVTILLLGNKSDCAEQQVKTQEGEILATEYNFTFMECSAATGENVNQALEAVARILSQKADTRQETMVLHKEPQQKKSSGCC</sequence>
<dbReference type="InterPro" id="IPR050227">
    <property type="entry name" value="Rab"/>
</dbReference>
<dbReference type="Pfam" id="PF00071">
    <property type="entry name" value="Ras"/>
    <property type="match status" value="1"/>
</dbReference>
<dbReference type="OMA" id="CETVEYS"/>